<protein>
    <submittedName>
        <fullName evidence="1">Uncharacterized protein</fullName>
    </submittedName>
</protein>
<reference evidence="1" key="1">
    <citation type="submission" date="2023-07" db="EMBL/GenBank/DDBJ databases">
        <title>Genomic Encyclopedia of Type Strains, Phase IV (KMG-IV): sequencing the most valuable type-strain genomes for metagenomic binning, comparative biology and taxonomic classification.</title>
        <authorList>
            <person name="Goeker M."/>
        </authorList>
    </citation>
    <scope>NUCLEOTIDE SEQUENCE</scope>
    <source>
        <strain evidence="1">DSM 24202</strain>
    </source>
</reference>
<proteinExistence type="predicted"/>
<evidence type="ECO:0000313" key="2">
    <source>
        <dbReference type="Proteomes" id="UP001238163"/>
    </source>
</evidence>
<organism evidence="1 2">
    <name type="scientific">Oligosphaera ethanolica</name>
    <dbReference type="NCBI Taxonomy" id="760260"/>
    <lineage>
        <taxon>Bacteria</taxon>
        <taxon>Pseudomonadati</taxon>
        <taxon>Lentisphaerota</taxon>
        <taxon>Oligosphaeria</taxon>
        <taxon>Oligosphaerales</taxon>
        <taxon>Oligosphaeraceae</taxon>
        <taxon>Oligosphaera</taxon>
    </lineage>
</organism>
<gene>
    <name evidence="1" type="ORF">J3R75_000476</name>
</gene>
<evidence type="ECO:0000313" key="1">
    <source>
        <dbReference type="EMBL" id="MDQ0288369.1"/>
    </source>
</evidence>
<dbReference type="AlphaFoldDB" id="A0AAE4ALK5"/>
<sequence length="343" mass="39331">MKFAIGYQQPENGEPFSNIVRDYREHIAEVYFPWTGMATGRAALGNIRGAIDWAAQEELEEQLRQFRAMGIKLDLLFNANCYGAYAVSCKLENEVCSIVDYLGSLDLLPEVVTTTSPFIATTLKKHFASIDLRASVNMRIDSTLAMEYLADIFDSFHIRRDLQRNLANVERFHQWCQANGKTLCMLANSGCLRNCPYQSFHDNLVAHDAEIDEIKNARGFMPHLCWKLYGNEANRLEFLRASWIRPEDIHRYEMYVPVVKLATRQHSHPRMVIGAYSERQFRGNLLDLMEPSFSSIFSPYAVDNSRFPANWHDIAGDCATNCHHCGRCDDVLKQVLVKQNDDM</sequence>
<dbReference type="Proteomes" id="UP001238163">
    <property type="component" value="Unassembled WGS sequence"/>
</dbReference>
<dbReference type="EMBL" id="JAUSVL010000001">
    <property type="protein sequence ID" value="MDQ0288369.1"/>
    <property type="molecule type" value="Genomic_DNA"/>
</dbReference>
<name>A0AAE4ALK5_9BACT</name>
<comment type="caution">
    <text evidence="1">The sequence shown here is derived from an EMBL/GenBank/DDBJ whole genome shotgun (WGS) entry which is preliminary data.</text>
</comment>
<dbReference type="RefSeq" id="WP_307259693.1">
    <property type="nucleotide sequence ID" value="NZ_JAUSVL010000001.1"/>
</dbReference>
<accession>A0AAE4ALK5</accession>
<keyword evidence="2" id="KW-1185">Reference proteome</keyword>